<reference evidence="1 2" key="1">
    <citation type="submission" date="2019-07" db="EMBL/GenBank/DDBJ databases">
        <title>Whole genome shotgun sequence of Chitinophaga cymbidii NBRC 109752.</title>
        <authorList>
            <person name="Hosoyama A."/>
            <person name="Uohara A."/>
            <person name="Ohji S."/>
            <person name="Ichikawa N."/>
        </authorList>
    </citation>
    <scope>NUCLEOTIDE SEQUENCE [LARGE SCALE GENOMIC DNA]</scope>
    <source>
        <strain evidence="1 2">NBRC 109752</strain>
    </source>
</reference>
<proteinExistence type="predicted"/>
<organism evidence="1 2">
    <name type="scientific">Chitinophaga cymbidii</name>
    <dbReference type="NCBI Taxonomy" id="1096750"/>
    <lineage>
        <taxon>Bacteria</taxon>
        <taxon>Pseudomonadati</taxon>
        <taxon>Bacteroidota</taxon>
        <taxon>Chitinophagia</taxon>
        <taxon>Chitinophagales</taxon>
        <taxon>Chitinophagaceae</taxon>
        <taxon>Chitinophaga</taxon>
    </lineage>
</organism>
<dbReference type="AlphaFoldDB" id="A0A512RQZ5"/>
<protein>
    <submittedName>
        <fullName evidence="1">Uncharacterized protein</fullName>
    </submittedName>
</protein>
<name>A0A512RQZ5_9BACT</name>
<gene>
    <name evidence="1" type="ORF">CCY01nite_43540</name>
</gene>
<sequence length="542" mass="61466">MFTQLDNEISGFKPDIILVERNLPVESTKEDAALKSGDAGFCRFIGLENNIPVKSWDPSWNRPYHCLINEYPEEAVFTMVLSFLNFAYTPADYLRYEDFYIQQIASLETAGWNFRPEARQAAYFYRKYKTYFGSSFNGTPEGFLEQYNRQRLVPLYQQIVHSLQVQRDISFIKSLREALREHDRVFIQAGSTHLSSLKNILPLVLEKAAEYTKGDKPFAARLVQADSSSCLLAMPAGAKEKYVKIVAAAYGIRSDKNGISRYIRKQITGFKPDLILTQGLAPVYATPAITARKSGDAGLIRYLGTMGHIRVNSWEAGWDDVYYKLSEKYSPDDIYLSLLGWAILRESESFSAHQTFEDFFEHIYTPFVTYGYPFRADQLNTDTFLRSLKKYGKGIALYPTFASPVADPENPGGATMFMEPDGSYRLKGKPGKYRYTMQLCPPGSGPCNTTSMEITLADPDPSALVEITGKIESDAAPVSFAYLKKVLQSSIRQDILADMHAIRTALLLKVLGEYRQEYDRIFVQADAGYLQEIVRKSREHQQ</sequence>
<dbReference type="Proteomes" id="UP000321436">
    <property type="component" value="Unassembled WGS sequence"/>
</dbReference>
<evidence type="ECO:0000313" key="1">
    <source>
        <dbReference type="EMBL" id="GEP98094.1"/>
    </source>
</evidence>
<evidence type="ECO:0000313" key="2">
    <source>
        <dbReference type="Proteomes" id="UP000321436"/>
    </source>
</evidence>
<comment type="caution">
    <text evidence="1">The sequence shown here is derived from an EMBL/GenBank/DDBJ whole genome shotgun (WGS) entry which is preliminary data.</text>
</comment>
<keyword evidence="2" id="KW-1185">Reference proteome</keyword>
<dbReference type="EMBL" id="BKAU01000005">
    <property type="protein sequence ID" value="GEP98094.1"/>
    <property type="molecule type" value="Genomic_DNA"/>
</dbReference>
<accession>A0A512RQZ5</accession>